<dbReference type="SUPFAM" id="SSF55729">
    <property type="entry name" value="Acyl-CoA N-acyltransferases (Nat)"/>
    <property type="match status" value="1"/>
</dbReference>
<feature type="domain" description="N-acetyltransferase" evidence="4">
    <location>
        <begin position="56"/>
        <end position="217"/>
    </location>
</feature>
<reference evidence="5 6" key="1">
    <citation type="submission" date="2018-12" db="EMBL/GenBank/DDBJ databases">
        <title>Complete genome sequence of Flaviflexus sp. H23T48.</title>
        <authorList>
            <person name="Bae J.-W."/>
            <person name="Lee J.-Y."/>
        </authorList>
    </citation>
    <scope>NUCLEOTIDE SEQUENCE [LARGE SCALE GENOMIC DNA]</scope>
    <source>
        <strain evidence="5 6">H23T48</strain>
    </source>
</reference>
<name>A0A3S9PUY1_9ACTO</name>
<dbReference type="InterPro" id="IPR050680">
    <property type="entry name" value="YpeA/RimI_acetyltransf"/>
</dbReference>
<dbReference type="PANTHER" id="PTHR43420">
    <property type="entry name" value="ACETYLTRANSFERASE"/>
    <property type="match status" value="1"/>
</dbReference>
<keyword evidence="2" id="KW-0012">Acyltransferase</keyword>
<feature type="compositionally biased region" description="Basic and acidic residues" evidence="3">
    <location>
        <begin position="73"/>
        <end position="108"/>
    </location>
</feature>
<organism evidence="5 6">
    <name type="scientific">Flaviflexus ciconiae</name>
    <dbReference type="NCBI Taxonomy" id="2496867"/>
    <lineage>
        <taxon>Bacteria</taxon>
        <taxon>Bacillati</taxon>
        <taxon>Actinomycetota</taxon>
        <taxon>Actinomycetes</taxon>
        <taxon>Actinomycetales</taxon>
        <taxon>Actinomycetaceae</taxon>
        <taxon>Flaviflexus</taxon>
    </lineage>
</organism>
<dbReference type="EMBL" id="CP034593">
    <property type="protein sequence ID" value="AZQ76122.1"/>
    <property type="molecule type" value="Genomic_DNA"/>
</dbReference>
<feature type="region of interest" description="Disordered" evidence="3">
    <location>
        <begin position="51"/>
        <end position="127"/>
    </location>
</feature>
<evidence type="ECO:0000256" key="3">
    <source>
        <dbReference type="SAM" id="MobiDB-lite"/>
    </source>
</evidence>
<dbReference type="Gene3D" id="3.40.630.30">
    <property type="match status" value="1"/>
</dbReference>
<dbReference type="PROSITE" id="PS51186">
    <property type="entry name" value="GNAT"/>
    <property type="match status" value="1"/>
</dbReference>
<protein>
    <submittedName>
        <fullName evidence="5">GNAT family N-acetyltransferase</fullName>
    </submittedName>
</protein>
<dbReference type="AlphaFoldDB" id="A0A3S9PUY1"/>
<evidence type="ECO:0000259" key="4">
    <source>
        <dbReference type="PROSITE" id="PS51186"/>
    </source>
</evidence>
<accession>A0A3S9PUY1</accession>
<evidence type="ECO:0000313" key="5">
    <source>
        <dbReference type="EMBL" id="AZQ76122.1"/>
    </source>
</evidence>
<evidence type="ECO:0000256" key="1">
    <source>
        <dbReference type="ARBA" id="ARBA00022679"/>
    </source>
</evidence>
<evidence type="ECO:0000313" key="6">
    <source>
        <dbReference type="Proteomes" id="UP000280344"/>
    </source>
</evidence>
<dbReference type="Pfam" id="PF00583">
    <property type="entry name" value="Acetyltransf_1"/>
    <property type="match status" value="1"/>
</dbReference>
<dbReference type="InterPro" id="IPR016181">
    <property type="entry name" value="Acyl_CoA_acyltransferase"/>
</dbReference>
<dbReference type="OrthoDB" id="529907at2"/>
<dbReference type="Proteomes" id="UP000280344">
    <property type="component" value="Chromosome"/>
</dbReference>
<feature type="compositionally biased region" description="Basic and acidic residues" evidence="3">
    <location>
        <begin position="51"/>
        <end position="66"/>
    </location>
</feature>
<dbReference type="PANTHER" id="PTHR43420:SF12">
    <property type="entry name" value="N-ACETYLTRANSFERASE DOMAIN-CONTAINING PROTEIN"/>
    <property type="match status" value="1"/>
</dbReference>
<dbReference type="InterPro" id="IPR000182">
    <property type="entry name" value="GNAT_dom"/>
</dbReference>
<keyword evidence="6" id="KW-1185">Reference proteome</keyword>
<dbReference type="CDD" id="cd04301">
    <property type="entry name" value="NAT_SF"/>
    <property type="match status" value="1"/>
</dbReference>
<evidence type="ECO:0000256" key="2">
    <source>
        <dbReference type="ARBA" id="ARBA00023315"/>
    </source>
</evidence>
<gene>
    <name evidence="5" type="ORF">EJ997_01055</name>
</gene>
<dbReference type="GO" id="GO:0016747">
    <property type="term" value="F:acyltransferase activity, transferring groups other than amino-acyl groups"/>
    <property type="evidence" value="ECO:0007669"/>
    <property type="project" value="InterPro"/>
</dbReference>
<keyword evidence="1 5" id="KW-0808">Transferase</keyword>
<dbReference type="KEGG" id="flh:EJ997_01055"/>
<dbReference type="RefSeq" id="WP_126702931.1">
    <property type="nucleotide sequence ID" value="NZ_CP034593.1"/>
</dbReference>
<proteinExistence type="predicted"/>
<sequence>MRILGRADAAAFAALDGDIFGVEAWPPGIIEEQLVYDRIVAVGIDERDLLDSHVQQDGRQTEDDGRHGHHDRRRDQVDGGDDQVGRHENQVDGRHGKLDRMDNADRGASRNGQGTGRAGDTPPGRGRLAAAGMLGLGIEAELLTISVRPEHRRKGLASQIITELLRLADGAEACFLEVRASDNGARSLYEGLGFYEVGRRRGYYRDEDAVVMRKDFGKLDIS</sequence>